<evidence type="ECO:0008006" key="2">
    <source>
        <dbReference type="Google" id="ProtNLM"/>
    </source>
</evidence>
<accession>A0A8F8X8G8</accession>
<protein>
    <recommendedName>
        <fullName evidence="2">Pentapeptide repeat-containing protein</fullName>
    </recommendedName>
</protein>
<dbReference type="AlphaFoldDB" id="A0A8F8X8G8"/>
<proteinExistence type="predicted"/>
<dbReference type="EMBL" id="MZ365055">
    <property type="protein sequence ID" value="QYB19233.1"/>
    <property type="molecule type" value="Genomic_DNA"/>
</dbReference>
<dbReference type="EMBL" id="MZ365055">
    <property type="protein sequence ID" value="QYB19344.1"/>
    <property type="molecule type" value="Genomic_DNA"/>
</dbReference>
<dbReference type="Gene3D" id="2.160.20.80">
    <property type="entry name" value="E3 ubiquitin-protein ligase SopA"/>
    <property type="match status" value="2"/>
</dbReference>
<reference evidence="1" key="1">
    <citation type="journal article" date="2021" name="Int. J. Mol. Sci.">
        <title>Extreme Enlargement of the Inverted Repeat Region in the Plastid Genomes of Diatoms from the Genus Climaconeis.</title>
        <authorList>
            <person name="Gastineau R."/>
            <person name="Davidovich N.A."/>
            <person name="Davidovich O.I."/>
            <person name="Lemieux C."/>
            <person name="Turmel M."/>
            <person name="Wrobel R.J."/>
            <person name="Witkowski A."/>
        </authorList>
    </citation>
    <scope>NUCLEOTIDE SEQUENCE</scope>
    <source>
        <strain evidence="1">SZCZ1889</strain>
    </source>
</reference>
<sequence>MSETLKSIIASYRFVLLSTPNIQVLEKKLSDEIIKFPSKPMADLTFDSSTFKNSDLINMEFINVNFESSYFKKCLVENCIFENTIFRAVEFDDCMFKNCRFIKCNLGEINVTETIFNECTFLKNSVSNAIFESCHFLNSIFEGMQVGPIGSAVLIDSKFSNSKKSIKFEGEVYFNAIFDQIDKLYID</sequence>
<dbReference type="PANTHER" id="PTHR42999:SF1">
    <property type="entry name" value="PENTAPEPTIDE REPEAT-CONTAINING PROTEIN"/>
    <property type="match status" value="1"/>
</dbReference>
<dbReference type="InterPro" id="IPR052949">
    <property type="entry name" value="PA_immunity-related"/>
</dbReference>
<keyword evidence="1" id="KW-0934">Plastid</keyword>
<name>A0A8F8X8G8_9STRA</name>
<dbReference type="PANTHER" id="PTHR42999">
    <property type="entry name" value="ANTIBIOTIC RESISTANCE PROTEIN MCBG"/>
    <property type="match status" value="1"/>
</dbReference>
<dbReference type="Pfam" id="PF13599">
    <property type="entry name" value="Pentapeptide_4"/>
    <property type="match status" value="1"/>
</dbReference>
<gene>
    <name evidence="1" type="primary">orf187</name>
</gene>
<organism evidence="1">
    <name type="scientific">Climaconeis cf. scalaris</name>
    <dbReference type="NCBI Taxonomy" id="2846828"/>
    <lineage>
        <taxon>Eukaryota</taxon>
        <taxon>Sar</taxon>
        <taxon>Stramenopiles</taxon>
        <taxon>Ochrophyta</taxon>
        <taxon>Bacillariophyta</taxon>
        <taxon>Bacillariophyceae</taxon>
        <taxon>Bacillariophycidae</taxon>
        <taxon>Naviculales</taxon>
        <taxon>Berkeleyaceae</taxon>
        <taxon>Climaconeis</taxon>
    </lineage>
</organism>
<evidence type="ECO:0000313" key="1">
    <source>
        <dbReference type="EMBL" id="QYB19233.1"/>
    </source>
</evidence>
<geneLocation type="plastid" evidence="1"/>
<dbReference type="SUPFAM" id="SSF141571">
    <property type="entry name" value="Pentapeptide repeat-like"/>
    <property type="match status" value="1"/>
</dbReference>
<dbReference type="InterPro" id="IPR001646">
    <property type="entry name" value="5peptide_repeat"/>
</dbReference>